<evidence type="ECO:0000313" key="3">
    <source>
        <dbReference type="EMBL" id="EFN52579.1"/>
    </source>
</evidence>
<dbReference type="RefSeq" id="XP_005844681.1">
    <property type="nucleotide sequence ID" value="XM_005844619.1"/>
</dbReference>
<dbReference type="KEGG" id="cvr:CHLNCDRAFT_138587"/>
<dbReference type="GeneID" id="17352050"/>
<gene>
    <name evidence="3" type="ORF">CHLNCDRAFT_138587</name>
</gene>
<organism evidence="4">
    <name type="scientific">Chlorella variabilis</name>
    <name type="common">Green alga</name>
    <dbReference type="NCBI Taxonomy" id="554065"/>
    <lineage>
        <taxon>Eukaryota</taxon>
        <taxon>Viridiplantae</taxon>
        <taxon>Chlorophyta</taxon>
        <taxon>core chlorophytes</taxon>
        <taxon>Trebouxiophyceae</taxon>
        <taxon>Chlorellales</taxon>
        <taxon>Chlorellaceae</taxon>
        <taxon>Chlorella clade</taxon>
        <taxon>Chlorella</taxon>
    </lineage>
</organism>
<dbReference type="InParanoid" id="E1ZNC1"/>
<dbReference type="Gene3D" id="1.20.1110.10">
    <property type="entry name" value="Calcium-transporting ATPase, transmembrane domain"/>
    <property type="match status" value="1"/>
</dbReference>
<dbReference type="Pfam" id="PF00122">
    <property type="entry name" value="E1-E2_ATPase"/>
    <property type="match status" value="1"/>
</dbReference>
<reference evidence="3 4" key="1">
    <citation type="journal article" date="2010" name="Plant Cell">
        <title>The Chlorella variabilis NC64A genome reveals adaptation to photosymbiosis, coevolution with viruses, and cryptic sex.</title>
        <authorList>
            <person name="Blanc G."/>
            <person name="Duncan G."/>
            <person name="Agarkova I."/>
            <person name="Borodovsky M."/>
            <person name="Gurnon J."/>
            <person name="Kuo A."/>
            <person name="Lindquist E."/>
            <person name="Lucas S."/>
            <person name="Pangilinan J."/>
            <person name="Polle J."/>
            <person name="Salamov A."/>
            <person name="Terry A."/>
            <person name="Yamada T."/>
            <person name="Dunigan D.D."/>
            <person name="Grigoriev I.V."/>
            <person name="Claverie J.M."/>
            <person name="Van Etten J.L."/>
        </authorList>
    </citation>
    <scope>NUCLEOTIDE SEQUENCE [LARGE SCALE GENOMIC DNA]</scope>
    <source>
        <strain evidence="3 4">NC64A</strain>
    </source>
</reference>
<dbReference type="Gene3D" id="2.70.150.10">
    <property type="entry name" value="Calcium-transporting ATPase, cytoplasmic transduction domain A"/>
    <property type="match status" value="1"/>
</dbReference>
<dbReference type="OMA" id="IRSAMME"/>
<dbReference type="InterPro" id="IPR004014">
    <property type="entry name" value="ATPase_P-typ_cation-transptr_N"/>
</dbReference>
<evidence type="ECO:0000259" key="2">
    <source>
        <dbReference type="SMART" id="SM00831"/>
    </source>
</evidence>
<sequence>MVLDSAYARSADEVLAHYRTDPRQGLSAAQVAEARRRHGCNELAPEPGTPFWKLVLKQFDDLLVKILIVAAVVDLVIALASGESGFGAFVEPSVIMLILVANATVGVVTETNAEKAIEELKAYEADVATVLRDGRWTVLPAAELVPGDIVEVGVGGKVPADTRVTELLSSTLRIDQVGPGPS</sequence>
<keyword evidence="1" id="KW-0472">Membrane</keyword>
<dbReference type="Proteomes" id="UP000008141">
    <property type="component" value="Unassembled WGS sequence"/>
</dbReference>
<dbReference type="SUPFAM" id="SSF81653">
    <property type="entry name" value="Calcium ATPase, transduction domain A"/>
    <property type="match status" value="1"/>
</dbReference>
<dbReference type="InterPro" id="IPR023298">
    <property type="entry name" value="ATPase_P-typ_TM_dom_sf"/>
</dbReference>
<dbReference type="OrthoDB" id="3352408at2759"/>
<dbReference type="PANTHER" id="PTHR42861">
    <property type="entry name" value="CALCIUM-TRANSPORTING ATPASE"/>
    <property type="match status" value="1"/>
</dbReference>
<dbReference type="eggNOG" id="KOG0202">
    <property type="taxonomic scope" value="Eukaryota"/>
</dbReference>
<evidence type="ECO:0000313" key="4">
    <source>
        <dbReference type="Proteomes" id="UP000008141"/>
    </source>
</evidence>
<dbReference type="AlphaFoldDB" id="E1ZNC1"/>
<dbReference type="InterPro" id="IPR059000">
    <property type="entry name" value="ATPase_P-type_domA"/>
</dbReference>
<name>E1ZNC1_CHLVA</name>
<feature type="transmembrane region" description="Helical" evidence="1">
    <location>
        <begin position="86"/>
        <end position="108"/>
    </location>
</feature>
<dbReference type="Pfam" id="PF00690">
    <property type="entry name" value="Cation_ATPase_N"/>
    <property type="match status" value="1"/>
</dbReference>
<dbReference type="SUPFAM" id="SSF81665">
    <property type="entry name" value="Calcium ATPase, transmembrane domain M"/>
    <property type="match status" value="1"/>
</dbReference>
<evidence type="ECO:0000256" key="1">
    <source>
        <dbReference type="SAM" id="Phobius"/>
    </source>
</evidence>
<dbReference type="SMART" id="SM00831">
    <property type="entry name" value="Cation_ATPase_N"/>
    <property type="match status" value="1"/>
</dbReference>
<accession>E1ZNC1</accession>
<keyword evidence="4" id="KW-1185">Reference proteome</keyword>
<protein>
    <recommendedName>
        <fullName evidence="2">Cation-transporting P-type ATPase N-terminal domain-containing protein</fullName>
    </recommendedName>
</protein>
<feature type="transmembrane region" description="Helical" evidence="1">
    <location>
        <begin position="62"/>
        <end position="80"/>
    </location>
</feature>
<dbReference type="STRING" id="554065.E1ZNC1"/>
<feature type="domain" description="Cation-transporting P-type ATPase N-terminal" evidence="2">
    <location>
        <begin position="5"/>
        <end position="79"/>
    </location>
</feature>
<dbReference type="EMBL" id="GL433855">
    <property type="protein sequence ID" value="EFN52579.1"/>
    <property type="molecule type" value="Genomic_DNA"/>
</dbReference>
<keyword evidence="1" id="KW-1133">Transmembrane helix</keyword>
<dbReference type="InterPro" id="IPR008250">
    <property type="entry name" value="ATPase_P-typ_transduc_dom_A_sf"/>
</dbReference>
<keyword evidence="1" id="KW-0812">Transmembrane</keyword>
<proteinExistence type="predicted"/>